<dbReference type="Gene3D" id="3.40.50.2000">
    <property type="entry name" value="Glycogen Phosphorylase B"/>
    <property type="match status" value="2"/>
</dbReference>
<dbReference type="Proteomes" id="UP000198919">
    <property type="component" value="Unassembled WGS sequence"/>
</dbReference>
<dbReference type="GO" id="GO:0009244">
    <property type="term" value="P:lipopolysaccharide core region biosynthetic process"/>
    <property type="evidence" value="ECO:0007669"/>
    <property type="project" value="TreeGrafter"/>
</dbReference>
<keyword evidence="6" id="KW-1185">Reference proteome</keyword>
<dbReference type="GO" id="GO:0005829">
    <property type="term" value="C:cytosol"/>
    <property type="evidence" value="ECO:0007669"/>
    <property type="project" value="TreeGrafter"/>
</dbReference>
<evidence type="ECO:0000313" key="6">
    <source>
        <dbReference type="Proteomes" id="UP000224607"/>
    </source>
</evidence>
<dbReference type="EMBL" id="NITY01000020">
    <property type="protein sequence ID" value="PHM37569.1"/>
    <property type="molecule type" value="Genomic_DNA"/>
</dbReference>
<sequence length="364" mass="41751">MNKYFKYKLVDLFLKGYTRKRDFTHSREEFNKLKEKEFKNIIIYSTTALGDFFMNTPAIHAIRNRYKNALITLICHQNFKDFFVGGADWDKVVVWNNKVNNIPNLLKGIKKNGTPDLAVILHSHNPYDYLSAIMSGAKYVFRDNYNENKLMEKWLTNYVESFNGHIIKRKLELIKPLGCDISSEYCIEMRAPCDVKSINKNYASIGFQMGASSSERCWPVKNFAQVALDIFKNDNTTQLVLIGSPNDIHLQQKFMQLLPKEYHNRVNQLVGKTKLAELTQKISELDLLVTGDTGPMHIAIALKVPTVSLFVTACYSATGPYQDPEIHKVIFGTALSLNKHEHIMDCISPNMVINEVNHLIAHRQ</sequence>
<evidence type="ECO:0000313" key="3">
    <source>
        <dbReference type="EMBL" id="PHM37569.1"/>
    </source>
</evidence>
<dbReference type="Pfam" id="PF01075">
    <property type="entry name" value="Glyco_transf_9"/>
    <property type="match status" value="1"/>
</dbReference>
<dbReference type="CDD" id="cd03789">
    <property type="entry name" value="GT9_LPS_heptosyltransferase"/>
    <property type="match status" value="1"/>
</dbReference>
<dbReference type="GO" id="GO:0008713">
    <property type="term" value="F:ADP-heptose-lipopolysaccharide heptosyltransferase activity"/>
    <property type="evidence" value="ECO:0007669"/>
    <property type="project" value="TreeGrafter"/>
</dbReference>
<evidence type="ECO:0000256" key="2">
    <source>
        <dbReference type="ARBA" id="ARBA00022679"/>
    </source>
</evidence>
<dbReference type="STRING" id="351675.SAMN05421680_11975"/>
<proteinExistence type="predicted"/>
<reference evidence="5" key="1">
    <citation type="submission" date="2016-10" db="EMBL/GenBank/DDBJ databases">
        <authorList>
            <person name="Varghese N."/>
            <person name="Submissions S."/>
        </authorList>
    </citation>
    <scope>NUCLEOTIDE SEQUENCE [LARGE SCALE GENOMIC DNA]</scope>
    <source>
        <strain evidence="5">DSM 17908</strain>
    </source>
</reference>
<dbReference type="OrthoDB" id="9781892at2"/>
<gene>
    <name evidence="4" type="ORF">SAMN05421680_11975</name>
    <name evidence="3" type="ORF">Xmau_03785</name>
</gene>
<dbReference type="PANTHER" id="PTHR30160:SF7">
    <property type="entry name" value="ADP-HEPTOSE--LPS HEPTOSYLTRANSFERASE 2"/>
    <property type="match status" value="1"/>
</dbReference>
<evidence type="ECO:0000256" key="1">
    <source>
        <dbReference type="ARBA" id="ARBA00022676"/>
    </source>
</evidence>
<protein>
    <submittedName>
        <fullName evidence="3">ADP-heptose--LPS heptosyltransferase II</fullName>
    </submittedName>
    <submittedName>
        <fullName evidence="4">ADP-heptose:LPS heptosyltransferase</fullName>
    </submittedName>
</protein>
<reference evidence="4" key="2">
    <citation type="submission" date="2016-10" db="EMBL/GenBank/DDBJ databases">
        <authorList>
            <person name="de Groot N.N."/>
        </authorList>
    </citation>
    <scope>NUCLEOTIDE SEQUENCE [LARGE SCALE GENOMIC DNA]</scope>
    <source>
        <strain evidence="4">DSM 17908</strain>
    </source>
</reference>
<keyword evidence="2 4" id="KW-0808">Transferase</keyword>
<name>A0A1I3V745_9GAMM</name>
<dbReference type="Proteomes" id="UP000224607">
    <property type="component" value="Unassembled WGS sequence"/>
</dbReference>
<dbReference type="AlphaFoldDB" id="A0A1I3V745"/>
<dbReference type="SUPFAM" id="SSF53756">
    <property type="entry name" value="UDP-Glycosyltransferase/glycogen phosphorylase"/>
    <property type="match status" value="1"/>
</dbReference>
<dbReference type="InterPro" id="IPR051199">
    <property type="entry name" value="LPS_LOS_Heptosyltrfase"/>
</dbReference>
<reference evidence="3 6" key="3">
    <citation type="journal article" date="2017" name="Nat. Microbiol.">
        <title>Natural product diversity associated with the nematode symbionts Photorhabdus and Xenorhabdus.</title>
        <authorList>
            <person name="Tobias N.J."/>
            <person name="Wolff H."/>
            <person name="Djahanschiri B."/>
            <person name="Grundmann F."/>
            <person name="Kronenwerth M."/>
            <person name="Shi Y.M."/>
            <person name="Simonyi S."/>
            <person name="Grun P."/>
            <person name="Shapiro-Ilan D."/>
            <person name="Pidot S.J."/>
            <person name="Stinear T.P."/>
            <person name="Ebersberger I."/>
            <person name="Bode H.B."/>
        </authorList>
    </citation>
    <scope>NUCLEOTIDE SEQUENCE [LARGE SCALE GENOMIC DNA]</scope>
    <source>
        <strain evidence="3 6">DSM 17908</strain>
    </source>
</reference>
<dbReference type="PANTHER" id="PTHR30160">
    <property type="entry name" value="TETRAACYLDISACCHARIDE 4'-KINASE-RELATED"/>
    <property type="match status" value="1"/>
</dbReference>
<evidence type="ECO:0000313" key="5">
    <source>
        <dbReference type="Proteomes" id="UP000198919"/>
    </source>
</evidence>
<evidence type="ECO:0000313" key="4">
    <source>
        <dbReference type="EMBL" id="SFJ90982.1"/>
    </source>
</evidence>
<dbReference type="RefSeq" id="WP_092512844.1">
    <property type="nucleotide sequence ID" value="NZ_CAWNQB010000013.1"/>
</dbReference>
<dbReference type="EMBL" id="FORG01000019">
    <property type="protein sequence ID" value="SFJ90982.1"/>
    <property type="molecule type" value="Genomic_DNA"/>
</dbReference>
<dbReference type="InterPro" id="IPR002201">
    <property type="entry name" value="Glyco_trans_9"/>
</dbReference>
<keyword evidence="1" id="KW-0328">Glycosyltransferase</keyword>
<organism evidence="4 5">
    <name type="scientific">Xenorhabdus mauleonii</name>
    <dbReference type="NCBI Taxonomy" id="351675"/>
    <lineage>
        <taxon>Bacteria</taxon>
        <taxon>Pseudomonadati</taxon>
        <taxon>Pseudomonadota</taxon>
        <taxon>Gammaproteobacteria</taxon>
        <taxon>Enterobacterales</taxon>
        <taxon>Morganellaceae</taxon>
        <taxon>Xenorhabdus</taxon>
    </lineage>
</organism>
<accession>A0A1I3V745</accession>